<feature type="compositionally biased region" description="Basic residues" evidence="1">
    <location>
        <begin position="1"/>
        <end position="12"/>
    </location>
</feature>
<feature type="region of interest" description="Disordered" evidence="1">
    <location>
        <begin position="90"/>
        <end position="242"/>
    </location>
</feature>
<feature type="region of interest" description="Disordered" evidence="1">
    <location>
        <begin position="498"/>
        <end position="539"/>
    </location>
</feature>
<evidence type="ECO:0000256" key="1">
    <source>
        <dbReference type="SAM" id="MobiDB-lite"/>
    </source>
</evidence>
<feature type="compositionally biased region" description="Polar residues" evidence="1">
    <location>
        <begin position="168"/>
        <end position="180"/>
    </location>
</feature>
<gene>
    <name evidence="2" type="ORF">BDW02DRAFT_566447</name>
</gene>
<dbReference type="Proteomes" id="UP000800040">
    <property type="component" value="Unassembled WGS sequence"/>
</dbReference>
<feature type="region of interest" description="Disordered" evidence="1">
    <location>
        <begin position="1"/>
        <end position="21"/>
    </location>
</feature>
<feature type="compositionally biased region" description="Polar residues" evidence="1">
    <location>
        <begin position="328"/>
        <end position="347"/>
    </location>
</feature>
<dbReference type="OrthoDB" id="5332316at2759"/>
<feature type="compositionally biased region" description="Low complexity" evidence="1">
    <location>
        <begin position="94"/>
        <end position="107"/>
    </location>
</feature>
<proteinExistence type="predicted"/>
<feature type="region of interest" description="Disordered" evidence="1">
    <location>
        <begin position="290"/>
        <end position="356"/>
    </location>
</feature>
<keyword evidence="3" id="KW-1185">Reference proteome</keyword>
<evidence type="ECO:0000313" key="3">
    <source>
        <dbReference type="Proteomes" id="UP000800040"/>
    </source>
</evidence>
<evidence type="ECO:0000313" key="2">
    <source>
        <dbReference type="EMBL" id="KAF1837031.1"/>
    </source>
</evidence>
<feature type="compositionally biased region" description="Low complexity" evidence="1">
    <location>
        <begin position="290"/>
        <end position="307"/>
    </location>
</feature>
<name>A0A6A5KNR2_9PLEO</name>
<feature type="region of interest" description="Disordered" evidence="1">
    <location>
        <begin position="33"/>
        <end position="71"/>
    </location>
</feature>
<feature type="compositionally biased region" description="Basic and acidic residues" evidence="1">
    <location>
        <begin position="520"/>
        <end position="539"/>
    </location>
</feature>
<protein>
    <submittedName>
        <fullName evidence="2">Uncharacterized protein</fullName>
    </submittedName>
</protein>
<feature type="region of interest" description="Disordered" evidence="1">
    <location>
        <begin position="644"/>
        <end position="665"/>
    </location>
</feature>
<feature type="compositionally biased region" description="Basic and acidic residues" evidence="1">
    <location>
        <begin position="568"/>
        <end position="606"/>
    </location>
</feature>
<organism evidence="2 3">
    <name type="scientific">Decorospora gaudefroyi</name>
    <dbReference type="NCBI Taxonomy" id="184978"/>
    <lineage>
        <taxon>Eukaryota</taxon>
        <taxon>Fungi</taxon>
        <taxon>Dikarya</taxon>
        <taxon>Ascomycota</taxon>
        <taxon>Pezizomycotina</taxon>
        <taxon>Dothideomycetes</taxon>
        <taxon>Pleosporomycetidae</taxon>
        <taxon>Pleosporales</taxon>
        <taxon>Pleosporineae</taxon>
        <taxon>Pleosporaceae</taxon>
        <taxon>Decorospora</taxon>
    </lineage>
</organism>
<dbReference type="AlphaFoldDB" id="A0A6A5KNR2"/>
<dbReference type="EMBL" id="ML975266">
    <property type="protein sequence ID" value="KAF1837031.1"/>
    <property type="molecule type" value="Genomic_DNA"/>
</dbReference>
<accession>A0A6A5KNR2</accession>
<reference evidence="2" key="1">
    <citation type="submission" date="2020-01" db="EMBL/GenBank/DDBJ databases">
        <authorList>
            <consortium name="DOE Joint Genome Institute"/>
            <person name="Haridas S."/>
            <person name="Albert R."/>
            <person name="Binder M."/>
            <person name="Bloem J."/>
            <person name="Labutti K."/>
            <person name="Salamov A."/>
            <person name="Andreopoulos B."/>
            <person name="Baker S.E."/>
            <person name="Barry K."/>
            <person name="Bills G."/>
            <person name="Bluhm B.H."/>
            <person name="Cannon C."/>
            <person name="Castanera R."/>
            <person name="Culley D.E."/>
            <person name="Daum C."/>
            <person name="Ezra D."/>
            <person name="Gonzalez J.B."/>
            <person name="Henrissat B."/>
            <person name="Kuo A."/>
            <person name="Liang C."/>
            <person name="Lipzen A."/>
            <person name="Lutzoni F."/>
            <person name="Magnuson J."/>
            <person name="Mondo S."/>
            <person name="Nolan M."/>
            <person name="Ohm R."/>
            <person name="Pangilinan J."/>
            <person name="Park H.-J."/>
            <person name="Ramirez L."/>
            <person name="Alfaro M."/>
            <person name="Sun H."/>
            <person name="Tritt A."/>
            <person name="Yoshinaga Y."/>
            <person name="Zwiers L.-H."/>
            <person name="Turgeon B.G."/>
            <person name="Goodwin S.B."/>
            <person name="Spatafora J.W."/>
            <person name="Crous P.W."/>
            <person name="Grigoriev I.V."/>
        </authorList>
    </citation>
    <scope>NUCLEOTIDE SEQUENCE</scope>
    <source>
        <strain evidence="2">P77</strain>
    </source>
</reference>
<sequence length="1010" mass="112017">MPPPRLPRHLRPCHSPGTATQVRCAHKTLRLTPLTDVEAPPSSNIKSAHGRAKALGDVSGPPNEASKASKSWWRAAVSNIASFGVRAASAESKTQTSDTPAASSSSPTKERGGTSEEDTVSLQPTSNRDRDRKSHSGVVPIKKVASPNGLPHPYWTRRLPELARVSGKDNTPAASSSNPTKEPGATSKEDTASLQPTSDGDRDRGGHSGVVPIRKVASLNGLPHPHWTQRLPESARVSGKDTGSLRADVNLSKEKAISGDGIVTIQQQLQQLFEQVKTLQATMDAKVAATQPWAPPTAGGPTSTTEPDISTKAGQKLTADTKLELSPRTDSGPTSAENKTPLTTTRANPPVTKEARKIVHDTRRKNPIDYTLDRCSKHSKITTSVLASVANELESMQSPAVAPIVLRLRELLSVIARHALLENDRPIKSMLLNYNNWELLYTVTALCPPTVTEQPGLLLKVKVALASRRRNTLYFQQRRLKWEILALTASLHRKHVSKKVAVQPQPKSVGTEVPRGTVSHADKPYPQGDERATDAGKEADATEACLAEYRNFRQRLTRQIHTQSRSMKSSDDLDIHTEDGDTETVKFTKPENPEESKEDEFSKPEPEPEPESLTVAAANVSPQPNAQNHELSEQTLLEELFPEASSTPQPRYSEIRHQPPKIDLPDSMPIIRRELVDRPPTLKQQVVSSFQDRGEQITVLQLTHCSTSLTEADFRRLIPKGKHIEAWRRDGEFYNIIPGRDPLSLERMPFYYLLFRSTEAALVYQKNVSRLHKLCTLHQPANIFSAIPPPKGFLEDGEDIAAAISSYNLLPTHHPISLNMVMQPYNPALRALIVRGGYQPIMPAMDSRTGTRIWKVLMHIEGYEPTPSDLFKIISHDAYNHGMTLPLRQESHASVHRLRDIVNLKTSTKPISSAQPRAYGTFEQSTLTTYEDPAIQGLLEGAAEASDAKAINQLVMNRVYNRWVLDFENEDDARRWCVRWHRRVLPELGPGRQAWKDGEEARICNVEVLW</sequence>
<feature type="region of interest" description="Disordered" evidence="1">
    <location>
        <begin position="560"/>
        <end position="613"/>
    </location>
</feature>